<dbReference type="Pfam" id="PF20700">
    <property type="entry name" value="Mutator"/>
    <property type="match status" value="1"/>
</dbReference>
<dbReference type="PANTHER" id="PTHR30231">
    <property type="entry name" value="DNA POLYMERASE III SUBUNIT EPSILON"/>
    <property type="match status" value="1"/>
</dbReference>
<keyword evidence="3" id="KW-0269">Exonuclease</keyword>
<dbReference type="CDD" id="cd06127">
    <property type="entry name" value="DEDDh"/>
    <property type="match status" value="1"/>
</dbReference>
<evidence type="ECO:0000313" key="6">
    <source>
        <dbReference type="Proteomes" id="UP001627154"/>
    </source>
</evidence>
<name>A0ABD2VXK0_9HYME</name>
<evidence type="ECO:0000256" key="2">
    <source>
        <dbReference type="ARBA" id="ARBA00022801"/>
    </source>
</evidence>
<evidence type="ECO:0000313" key="5">
    <source>
        <dbReference type="EMBL" id="KAL3385329.1"/>
    </source>
</evidence>
<dbReference type="InterPro" id="IPR013520">
    <property type="entry name" value="Ribonucl_H"/>
</dbReference>
<proteinExistence type="predicted"/>
<feature type="domain" description="Exonuclease" evidence="4">
    <location>
        <begin position="408"/>
        <end position="589"/>
    </location>
</feature>
<keyword evidence="6" id="KW-1185">Reference proteome</keyword>
<dbReference type="InterPro" id="IPR049012">
    <property type="entry name" value="Mutator_transp_dom"/>
</dbReference>
<dbReference type="InterPro" id="IPR012337">
    <property type="entry name" value="RNaseH-like_sf"/>
</dbReference>
<sequence>MYEERCHTLISLVNCHENVFMNIKILKRPEEIAADVYGNLRMLRSSTENSTSSTDCNNNSNAFNEAVGNIINIIVSFDMGWKSAIHVTRAMINLITIVEKTTWVALNQWKPQLEINNSNILKEVGLNARVVIGDEDSSSIAKIRKNNSKTIYKLIDTNYRVKNHSKKLYELAKTHKELNRKGVIKHLKKCLSYAVSQNRGQTAKLAKIILSIPDHVFGQNENCGEWCKKDRKKHTIELKSEELYNALKSFYTKYSINAYKFAVPASSKANESVNNIIAQKAPKSICYSRSASPDYRVANAVCTKNDGEMSLLNIKKNLDLSSNLCTSKYVSKTDNKRYARAATTRTQEYKTRRIELTQNRENLRKLQEKSEGITYASNCAMDMPQPFQEPQESTPSCNPKNIIESDFVVVYFDIETTSLALTAGILQIAAKSHDLEFSVYLNPTQAISPDASKITGLTIVGDDLYLHNTRLDNTLDLYDAFIALAEFLHKMEKPVLLVAHNATFDTQRILRAIIENNLSSYFDMIIGFVDTIPILKKSFPERKGPKAFKLASLANDLLGTNKEDGFHEALFDVVILEKLVLHIKKQDELIKYLKPYDKCYHKQSEYDFIQNNMKYLESLRQVVSRELRVRLVRAGFSRSFLLKKLKEEGEKYELDLLSEKMADGKSKFTKNNKALTKIMNDLKK</sequence>
<keyword evidence="2" id="KW-0378">Hydrolase</keyword>
<evidence type="ECO:0000259" key="4">
    <source>
        <dbReference type="SMART" id="SM00479"/>
    </source>
</evidence>
<organism evidence="5 6">
    <name type="scientific">Trichogramma kaykai</name>
    <dbReference type="NCBI Taxonomy" id="54128"/>
    <lineage>
        <taxon>Eukaryota</taxon>
        <taxon>Metazoa</taxon>
        <taxon>Ecdysozoa</taxon>
        <taxon>Arthropoda</taxon>
        <taxon>Hexapoda</taxon>
        <taxon>Insecta</taxon>
        <taxon>Pterygota</taxon>
        <taxon>Neoptera</taxon>
        <taxon>Endopterygota</taxon>
        <taxon>Hymenoptera</taxon>
        <taxon>Apocrita</taxon>
        <taxon>Proctotrupomorpha</taxon>
        <taxon>Chalcidoidea</taxon>
        <taxon>Trichogrammatidae</taxon>
        <taxon>Trichogramma</taxon>
    </lineage>
</organism>
<dbReference type="SUPFAM" id="SSF53098">
    <property type="entry name" value="Ribonuclease H-like"/>
    <property type="match status" value="1"/>
</dbReference>
<dbReference type="SMART" id="SM00479">
    <property type="entry name" value="EXOIII"/>
    <property type="match status" value="1"/>
</dbReference>
<evidence type="ECO:0000256" key="3">
    <source>
        <dbReference type="ARBA" id="ARBA00022839"/>
    </source>
</evidence>
<gene>
    <name evidence="5" type="ORF">TKK_019107</name>
</gene>
<reference evidence="5 6" key="1">
    <citation type="journal article" date="2024" name="bioRxiv">
        <title>A reference genome for Trichogramma kaykai: A tiny desert-dwelling parasitoid wasp with competing sex-ratio distorters.</title>
        <authorList>
            <person name="Culotta J."/>
            <person name="Lindsey A.R."/>
        </authorList>
    </citation>
    <scope>NUCLEOTIDE SEQUENCE [LARGE SCALE GENOMIC DNA]</scope>
    <source>
        <strain evidence="5 6">KSX58</strain>
    </source>
</reference>
<protein>
    <recommendedName>
        <fullName evidence="4">Exonuclease domain-containing protein</fullName>
    </recommendedName>
</protein>
<dbReference type="EMBL" id="JBJJXI010000158">
    <property type="protein sequence ID" value="KAL3385329.1"/>
    <property type="molecule type" value="Genomic_DNA"/>
</dbReference>
<dbReference type="AlphaFoldDB" id="A0ABD2VXK0"/>
<comment type="caution">
    <text evidence="5">The sequence shown here is derived from an EMBL/GenBank/DDBJ whole genome shotgun (WGS) entry which is preliminary data.</text>
</comment>
<keyword evidence="1" id="KW-0540">Nuclease</keyword>
<dbReference type="PANTHER" id="PTHR30231:SF4">
    <property type="entry name" value="PROTEIN NEN2"/>
    <property type="match status" value="1"/>
</dbReference>
<dbReference type="InterPro" id="IPR036397">
    <property type="entry name" value="RNaseH_sf"/>
</dbReference>
<dbReference type="Gene3D" id="3.30.420.10">
    <property type="entry name" value="Ribonuclease H-like superfamily/Ribonuclease H"/>
    <property type="match status" value="1"/>
</dbReference>
<dbReference type="GO" id="GO:0004527">
    <property type="term" value="F:exonuclease activity"/>
    <property type="evidence" value="ECO:0007669"/>
    <property type="project" value="UniProtKB-KW"/>
</dbReference>
<evidence type="ECO:0000256" key="1">
    <source>
        <dbReference type="ARBA" id="ARBA00022722"/>
    </source>
</evidence>
<dbReference type="Proteomes" id="UP001627154">
    <property type="component" value="Unassembled WGS sequence"/>
</dbReference>
<accession>A0ABD2VXK0</accession>